<proteinExistence type="predicted"/>
<name>A0A3N6Q0E8_9CYAN</name>
<dbReference type="RefSeq" id="WP_124143732.1">
    <property type="nucleotide sequence ID" value="NZ_CAWOKI010000365.1"/>
</dbReference>
<dbReference type="EMBL" id="RCBY01000015">
    <property type="protein sequence ID" value="RQH52786.1"/>
    <property type="molecule type" value="Genomic_DNA"/>
</dbReference>
<dbReference type="Proteomes" id="UP000269154">
    <property type="component" value="Unassembled WGS sequence"/>
</dbReference>
<keyword evidence="2" id="KW-1185">Reference proteome</keyword>
<comment type="caution">
    <text evidence="1">The sequence shown here is derived from an EMBL/GenBank/DDBJ whole genome shotgun (WGS) entry which is preliminary data.</text>
</comment>
<organism evidence="1 2">
    <name type="scientific">Okeania hirsuta</name>
    <dbReference type="NCBI Taxonomy" id="1458930"/>
    <lineage>
        <taxon>Bacteria</taxon>
        <taxon>Bacillati</taxon>
        <taxon>Cyanobacteriota</taxon>
        <taxon>Cyanophyceae</taxon>
        <taxon>Oscillatoriophycideae</taxon>
        <taxon>Oscillatoriales</taxon>
        <taxon>Microcoleaceae</taxon>
        <taxon>Okeania</taxon>
    </lineage>
</organism>
<evidence type="ECO:0000313" key="1">
    <source>
        <dbReference type="EMBL" id="RQH52786.1"/>
    </source>
</evidence>
<protein>
    <submittedName>
        <fullName evidence="1">Uncharacterized protein</fullName>
    </submittedName>
</protein>
<sequence length="65" mass="7335">MSSLVATGLIKTVTGSSSRYARGNAVFNIVCHKNGKYVRVDIICFITCLNDTYDIRSQIDKMMKW</sequence>
<dbReference type="AlphaFoldDB" id="A0A3N6Q0E8"/>
<gene>
    <name evidence="1" type="ORF">D5R40_04750</name>
</gene>
<reference evidence="1 2" key="1">
    <citation type="journal article" date="2018" name="ACS Chem. Biol.">
        <title>Ketoreductase domain dysfunction expands chemodiversity: malyngamide biosynthesis in the cyanobacterium Okeania hirsuta.</title>
        <authorList>
            <person name="Moss N.A."/>
            <person name="Leao T."/>
            <person name="Rankin M."/>
            <person name="McCullough T.M."/>
            <person name="Qu P."/>
            <person name="Korobeynikov A."/>
            <person name="Smith J.L."/>
            <person name="Gerwick L."/>
            <person name="Gerwick W.H."/>
        </authorList>
    </citation>
    <scope>NUCLEOTIDE SEQUENCE [LARGE SCALE GENOMIC DNA]</scope>
    <source>
        <strain evidence="1 2">PAB10Feb10-1</strain>
    </source>
</reference>
<accession>A0A3N6Q0E8</accession>
<evidence type="ECO:0000313" key="2">
    <source>
        <dbReference type="Proteomes" id="UP000269154"/>
    </source>
</evidence>